<dbReference type="Gene3D" id="2.70.98.10">
    <property type="match status" value="1"/>
</dbReference>
<gene>
    <name evidence="6" type="ORF">DYE49_05550</name>
    <name evidence="5" type="ORF">HNP77_000700</name>
</gene>
<dbReference type="InterPro" id="IPR004300">
    <property type="entry name" value="Glyco_hydro_57_N"/>
</dbReference>
<comment type="similarity">
    <text evidence="1">Belongs to the glycosyl hydrolase 57 family.</text>
</comment>
<dbReference type="Pfam" id="PF03065">
    <property type="entry name" value="Glyco_hydro_57"/>
    <property type="match status" value="1"/>
</dbReference>
<dbReference type="Gene3D" id="3.20.110.20">
    <property type="match status" value="1"/>
</dbReference>
<evidence type="ECO:0000256" key="2">
    <source>
        <dbReference type="ARBA" id="ARBA00023277"/>
    </source>
</evidence>
<dbReference type="InterPro" id="IPR011013">
    <property type="entry name" value="Gal_mutarotase_sf_dom"/>
</dbReference>
<dbReference type="InterPro" id="IPR052046">
    <property type="entry name" value="GH57_Enzymes"/>
</dbReference>
<feature type="domain" description="Glycoside hydrolase family 57 N-terminal" evidence="3">
    <location>
        <begin position="21"/>
        <end position="240"/>
    </location>
</feature>
<dbReference type="InterPro" id="IPR015179">
    <property type="entry name" value="A-amylase/a-glucTrfase_C"/>
</dbReference>
<dbReference type="Proteomes" id="UP000593591">
    <property type="component" value="Chromosome"/>
</dbReference>
<evidence type="ECO:0000313" key="8">
    <source>
        <dbReference type="Proteomes" id="UP000593591"/>
    </source>
</evidence>
<evidence type="ECO:0000259" key="4">
    <source>
        <dbReference type="Pfam" id="PF09095"/>
    </source>
</evidence>
<dbReference type="SUPFAM" id="SSF74650">
    <property type="entry name" value="Galactose mutarotase-like"/>
    <property type="match status" value="1"/>
</dbReference>
<dbReference type="Pfam" id="PF09095">
    <property type="entry name" value="AmyA-gluTrfs_C"/>
    <property type="match status" value="1"/>
</dbReference>
<protein>
    <submittedName>
        <fullName evidence="6">DUF1926 domain-containing protein</fullName>
    </submittedName>
</protein>
<dbReference type="PANTHER" id="PTHR36306">
    <property type="entry name" value="ALPHA-AMYLASE-RELATED-RELATED"/>
    <property type="match status" value="1"/>
</dbReference>
<dbReference type="EMBL" id="JACHFR010000001">
    <property type="protein sequence ID" value="MBB5218356.1"/>
    <property type="molecule type" value="Genomic_DNA"/>
</dbReference>
<dbReference type="PANTHER" id="PTHR36306:SF1">
    <property type="entry name" value="ALPHA-AMYLASE-RELATED"/>
    <property type="match status" value="1"/>
</dbReference>
<dbReference type="RefSeq" id="WP_184651776.1">
    <property type="nucleotide sequence ID" value="NZ_JACHFR010000001.1"/>
</dbReference>
<evidence type="ECO:0000259" key="3">
    <source>
        <dbReference type="Pfam" id="PF03065"/>
    </source>
</evidence>
<reference evidence="6 8" key="1">
    <citation type="submission" date="2018-08" db="EMBL/GenBank/DDBJ databases">
        <title>The first complete genome of Treponema rectale (CHPAT), a commensal spirochete of the bovine rectum.</title>
        <authorList>
            <person name="Staton G.J."/>
            <person name="Clegg S.R."/>
            <person name="Carter S.D."/>
            <person name="Radford A.D."/>
            <person name="Darby A."/>
            <person name="Hall N."/>
            <person name="Birtles R.J."/>
            <person name="Evans N.J."/>
        </authorList>
    </citation>
    <scope>NUCLEOTIDE SEQUENCE [LARGE SCALE GENOMIC DNA]</scope>
    <source>
        <strain evidence="6 8">CHPA</strain>
    </source>
</reference>
<evidence type="ECO:0000313" key="6">
    <source>
        <dbReference type="EMBL" id="QOS39947.1"/>
    </source>
</evidence>
<evidence type="ECO:0000256" key="1">
    <source>
        <dbReference type="ARBA" id="ARBA00006821"/>
    </source>
</evidence>
<keyword evidence="2" id="KW-0119">Carbohydrate metabolism</keyword>
<dbReference type="GO" id="GO:0030246">
    <property type="term" value="F:carbohydrate binding"/>
    <property type="evidence" value="ECO:0007669"/>
    <property type="project" value="InterPro"/>
</dbReference>
<proteinExistence type="inferred from homology"/>
<dbReference type="GO" id="GO:0005975">
    <property type="term" value="P:carbohydrate metabolic process"/>
    <property type="evidence" value="ECO:0007669"/>
    <property type="project" value="InterPro"/>
</dbReference>
<accession>A0A840SEJ2</accession>
<dbReference type="KEGG" id="trc:DYE49_05550"/>
<evidence type="ECO:0000313" key="7">
    <source>
        <dbReference type="Proteomes" id="UP000578697"/>
    </source>
</evidence>
<name>A0A840SEJ2_9SPIR</name>
<dbReference type="SUPFAM" id="SSF88713">
    <property type="entry name" value="Glycoside hydrolase/deacetylase"/>
    <property type="match status" value="1"/>
</dbReference>
<sequence length="655" mass="74430">MAFNICIKISADEACYMDIQKIEKEYQQSFKTAVSFLYSHPNFPVTLGLNGVVLSWLKKNHPEAIEVFRELISRKQIEFLGGGYYSPVFPLLFPVDRSGQIEKYTTTLKDCIGKRPNGISIFYDIWDPSLITTFQSCGMEYLILDSTLIPSNKSSYLPLIVSEQGKSLKVISSCKNLLPAQGETPEEYINRLKSLEKNNSSQIAVISFTFSDFIKFIKSDIGKYIASLLDKQNESDVNFTLPGLYIKNAVNFIRSYIPAGMNYDAAQWAKKAFVKSENKSRFPFTIHDYLNTYTENKKLCDKMMFISMLISQCHGGDKLRRNAASNKLWEAQSGFNFLNIPSGSPAIAEQRQNAYKALNEAEKLIRDCKNTSFHESFTSFDYNTDGLNEYVFQMEKLNAVINRKGGIVEEFDSMVSLANYAASLSRIENFDGSRDLYNRGLFIEHLLDDSEFQTYLQDKKTTSQVFSQTLFEEKKLETKRFFLLLEGKGNYSSLKTPVSLRKSFTVTSSGFMVQYILKNESPLSLKGNFVSELNFTQTNFSLADSEQQYSLELIEKSGTKKGTVQDCCCLNKEDVSNILIKDKKNGLSFVIEPNEECSFSSDVIDFVRPTDDDQTVRKTSRTLVASLYWNVDLGPGMEMEKNINLSVISVKKNKK</sequence>
<feature type="domain" description="Alpha-amylase/4-alpha-glucanotransferase C-terminal" evidence="4">
    <location>
        <begin position="435"/>
        <end position="599"/>
    </location>
</feature>
<dbReference type="EMBL" id="CP031517">
    <property type="protein sequence ID" value="QOS39947.1"/>
    <property type="molecule type" value="Genomic_DNA"/>
</dbReference>
<reference evidence="5 7" key="2">
    <citation type="submission" date="2020-08" db="EMBL/GenBank/DDBJ databases">
        <title>Genomic Encyclopedia of Type Strains, Phase IV (KMG-IV): sequencing the most valuable type-strain genomes for metagenomic binning, comparative biology and taxonomic classification.</title>
        <authorList>
            <person name="Goeker M."/>
        </authorList>
    </citation>
    <scope>NUCLEOTIDE SEQUENCE [LARGE SCALE GENOMIC DNA]</scope>
    <source>
        <strain evidence="5 7">DSM 103679</strain>
    </source>
</reference>
<keyword evidence="7" id="KW-1185">Reference proteome</keyword>
<evidence type="ECO:0000313" key="5">
    <source>
        <dbReference type="EMBL" id="MBB5218356.1"/>
    </source>
</evidence>
<dbReference type="Proteomes" id="UP000578697">
    <property type="component" value="Unassembled WGS sequence"/>
</dbReference>
<dbReference type="AlphaFoldDB" id="A0A840SEJ2"/>
<dbReference type="InterPro" id="IPR011330">
    <property type="entry name" value="Glyco_hydro/deAcase_b/a-brl"/>
</dbReference>
<organism evidence="5 7">
    <name type="scientific">Treponema rectale</name>
    <dbReference type="NCBI Taxonomy" id="744512"/>
    <lineage>
        <taxon>Bacteria</taxon>
        <taxon>Pseudomonadati</taxon>
        <taxon>Spirochaetota</taxon>
        <taxon>Spirochaetia</taxon>
        <taxon>Spirochaetales</taxon>
        <taxon>Treponemataceae</taxon>
        <taxon>Treponema</taxon>
    </lineage>
</organism>
<dbReference type="GO" id="GO:0003824">
    <property type="term" value="F:catalytic activity"/>
    <property type="evidence" value="ECO:0007669"/>
    <property type="project" value="InterPro"/>
</dbReference>
<dbReference type="InterPro" id="IPR014718">
    <property type="entry name" value="GH-type_carb-bd"/>
</dbReference>